<gene>
    <name evidence="1" type="ordered locus">Cwoe_3461</name>
</gene>
<evidence type="ECO:0008006" key="3">
    <source>
        <dbReference type="Google" id="ProtNLM"/>
    </source>
</evidence>
<dbReference type="KEGG" id="cwo:Cwoe_3461"/>
<dbReference type="Proteomes" id="UP000008229">
    <property type="component" value="Chromosome"/>
</dbReference>
<evidence type="ECO:0000313" key="2">
    <source>
        <dbReference type="Proteomes" id="UP000008229"/>
    </source>
</evidence>
<name>D3EZB4_CONWI</name>
<accession>D3EZB4</accession>
<protein>
    <recommendedName>
        <fullName evidence="3">Helix-turn-helix domain-containing protein</fullName>
    </recommendedName>
</protein>
<sequence>MPIAPTHCFQSCPVTDICVTVNGMTHDVQRAGVHAAGDRELPCAEAAALLNVPVTALETWSHRLAFPCDVGVTGSPRFRRREIEALRDALPVAHSVSGAIHVARLRVDA</sequence>
<evidence type="ECO:0000313" key="1">
    <source>
        <dbReference type="EMBL" id="ADB51879.1"/>
    </source>
</evidence>
<organism evidence="1 2">
    <name type="scientific">Conexibacter woesei (strain DSM 14684 / CCUG 47730 / CIP 108061 / JCM 11494 / NBRC 100937 / ID131577)</name>
    <dbReference type="NCBI Taxonomy" id="469383"/>
    <lineage>
        <taxon>Bacteria</taxon>
        <taxon>Bacillati</taxon>
        <taxon>Actinomycetota</taxon>
        <taxon>Thermoleophilia</taxon>
        <taxon>Solirubrobacterales</taxon>
        <taxon>Conexibacteraceae</taxon>
        <taxon>Conexibacter</taxon>
    </lineage>
</organism>
<reference evidence="2" key="2">
    <citation type="submission" date="2010-01" db="EMBL/GenBank/DDBJ databases">
        <title>The complete genome of Conexibacter woesei DSM 14684.</title>
        <authorList>
            <consortium name="US DOE Joint Genome Institute (JGI-PGF)"/>
            <person name="Lucas S."/>
            <person name="Copeland A."/>
            <person name="Lapidus A."/>
            <person name="Glavina del Rio T."/>
            <person name="Dalin E."/>
            <person name="Tice H."/>
            <person name="Bruce D."/>
            <person name="Goodwin L."/>
            <person name="Pitluck S."/>
            <person name="Kyrpides N."/>
            <person name="Mavromatis K."/>
            <person name="Ivanova N."/>
            <person name="Mikhailova N."/>
            <person name="Chertkov O."/>
            <person name="Brettin T."/>
            <person name="Detter J.C."/>
            <person name="Han C."/>
            <person name="Larimer F."/>
            <person name="Land M."/>
            <person name="Hauser L."/>
            <person name="Markowitz V."/>
            <person name="Cheng J.-F."/>
            <person name="Hugenholtz P."/>
            <person name="Woyke T."/>
            <person name="Wu D."/>
            <person name="Pukall R."/>
            <person name="Steenblock K."/>
            <person name="Schneider S."/>
            <person name="Klenk H.-P."/>
            <person name="Eisen J.A."/>
        </authorList>
    </citation>
    <scope>NUCLEOTIDE SEQUENCE [LARGE SCALE GENOMIC DNA]</scope>
    <source>
        <strain evidence="2">DSM 14684 / CIP 108061 / JCM 11494 / NBRC 100937 / ID131577</strain>
    </source>
</reference>
<reference evidence="1 2" key="1">
    <citation type="journal article" date="2010" name="Stand. Genomic Sci.">
        <title>Complete genome sequence of Conexibacter woesei type strain (ID131577).</title>
        <authorList>
            <person name="Pukall R."/>
            <person name="Lapidus A."/>
            <person name="Glavina Del Rio T."/>
            <person name="Copeland A."/>
            <person name="Tice H."/>
            <person name="Cheng J.-F."/>
            <person name="Lucas S."/>
            <person name="Chen F."/>
            <person name="Nolan M."/>
            <person name="Bruce D."/>
            <person name="Goodwin L."/>
            <person name="Pitluck S."/>
            <person name="Mavromatis K."/>
            <person name="Ivanova N."/>
            <person name="Ovchinnikova G."/>
            <person name="Pati A."/>
            <person name="Chen A."/>
            <person name="Palaniappan K."/>
            <person name="Land M."/>
            <person name="Hauser L."/>
            <person name="Chang Y.-J."/>
            <person name="Jeffries C.D."/>
            <person name="Chain P."/>
            <person name="Meincke L."/>
            <person name="Sims D."/>
            <person name="Brettin T."/>
            <person name="Detter J.C."/>
            <person name="Rohde M."/>
            <person name="Goeker M."/>
            <person name="Bristow J."/>
            <person name="Eisen J.A."/>
            <person name="Markowitz V."/>
            <person name="Kyrpides N.C."/>
            <person name="Klenk H.-P."/>
            <person name="Hugenholtz P."/>
        </authorList>
    </citation>
    <scope>NUCLEOTIDE SEQUENCE [LARGE SCALE GENOMIC DNA]</scope>
    <source>
        <strain evidence="2">DSM 14684 / CIP 108061 / JCM 11494 / NBRC 100937 / ID131577</strain>
    </source>
</reference>
<dbReference type="HOGENOM" id="CLU_2179363_0_0_11"/>
<proteinExistence type="predicted"/>
<dbReference type="AlphaFoldDB" id="D3EZB4"/>
<keyword evidence="2" id="KW-1185">Reference proteome</keyword>
<dbReference type="EMBL" id="CP001854">
    <property type="protein sequence ID" value="ADB51879.1"/>
    <property type="molecule type" value="Genomic_DNA"/>
</dbReference>